<evidence type="ECO:0008006" key="5">
    <source>
        <dbReference type="Google" id="ProtNLM"/>
    </source>
</evidence>
<dbReference type="InterPro" id="IPR016024">
    <property type="entry name" value="ARM-type_fold"/>
</dbReference>
<evidence type="ECO:0000256" key="2">
    <source>
        <dbReference type="SAM" id="Phobius"/>
    </source>
</evidence>
<protein>
    <recommendedName>
        <fullName evidence="5">Armadillo repeat-containing domain-containing protein</fullName>
    </recommendedName>
</protein>
<reference evidence="3" key="1">
    <citation type="submission" date="2023-08" db="EMBL/GenBank/DDBJ databases">
        <authorList>
            <person name="Audoor S."/>
            <person name="Bilcke G."/>
        </authorList>
    </citation>
    <scope>NUCLEOTIDE SEQUENCE</scope>
</reference>
<sequence>MTTKPSKKRKPAPESSSAPQSGGIFWTIDGHLTPPSFLTLIAVPLILSGKFLYGGVILAIAMLVAIQIAMTQIKEEEKQAIRYNILEPDDIIAELEELEEAKQQSAESNEMTDTDKTKCLACLSALAMKHKRINNEGNKTFPLLCQQAAYLTLRLLPKDSEAVGSSIALLALVAKNEEVRQRNKYQADVYGLDRPIQGLQAVLEMAKKEQDEEREGELAETLRKGCLFFGALSDNDKDLNLSTTIVEEEGLELILDIANWFRFHEEIANWSMWAIFILCYDCIQNKVELIRLAGVTTVCSLLENNATSLEVTRHCIAILYDLLREGNTEAGKKYNYDPWAVRTQALAAGLHNTVVKAMNEFSDSMDIMMMGQEMLLGTGYRGDIPQFQQI</sequence>
<comment type="caution">
    <text evidence="3">The sequence shown here is derived from an EMBL/GenBank/DDBJ whole genome shotgun (WGS) entry which is preliminary data.</text>
</comment>
<gene>
    <name evidence="3" type="ORF">CYCCA115_LOCUS654</name>
</gene>
<dbReference type="SUPFAM" id="SSF48371">
    <property type="entry name" value="ARM repeat"/>
    <property type="match status" value="1"/>
</dbReference>
<evidence type="ECO:0000256" key="1">
    <source>
        <dbReference type="SAM" id="MobiDB-lite"/>
    </source>
</evidence>
<feature type="region of interest" description="Disordered" evidence="1">
    <location>
        <begin position="1"/>
        <end position="21"/>
    </location>
</feature>
<dbReference type="EMBL" id="CAKOGP040000001">
    <property type="protein sequence ID" value="CAJ1913337.1"/>
    <property type="molecule type" value="Genomic_DNA"/>
</dbReference>
<name>A0AAD2CAY2_9STRA</name>
<keyword evidence="2" id="KW-1133">Transmembrane helix</keyword>
<organism evidence="3 4">
    <name type="scientific">Cylindrotheca closterium</name>
    <dbReference type="NCBI Taxonomy" id="2856"/>
    <lineage>
        <taxon>Eukaryota</taxon>
        <taxon>Sar</taxon>
        <taxon>Stramenopiles</taxon>
        <taxon>Ochrophyta</taxon>
        <taxon>Bacillariophyta</taxon>
        <taxon>Bacillariophyceae</taxon>
        <taxon>Bacillariophycidae</taxon>
        <taxon>Bacillariales</taxon>
        <taxon>Bacillariaceae</taxon>
        <taxon>Cylindrotheca</taxon>
    </lineage>
</organism>
<dbReference type="Gene3D" id="1.25.10.10">
    <property type="entry name" value="Leucine-rich Repeat Variant"/>
    <property type="match status" value="1"/>
</dbReference>
<proteinExistence type="predicted"/>
<keyword evidence="4" id="KW-1185">Reference proteome</keyword>
<feature type="compositionally biased region" description="Basic residues" evidence="1">
    <location>
        <begin position="1"/>
        <end position="10"/>
    </location>
</feature>
<evidence type="ECO:0000313" key="3">
    <source>
        <dbReference type="EMBL" id="CAJ1913337.1"/>
    </source>
</evidence>
<feature type="transmembrane region" description="Helical" evidence="2">
    <location>
        <begin position="51"/>
        <end position="70"/>
    </location>
</feature>
<dbReference type="AlphaFoldDB" id="A0AAD2CAY2"/>
<dbReference type="Proteomes" id="UP001295423">
    <property type="component" value="Unassembled WGS sequence"/>
</dbReference>
<dbReference type="InterPro" id="IPR011989">
    <property type="entry name" value="ARM-like"/>
</dbReference>
<accession>A0AAD2CAY2</accession>
<evidence type="ECO:0000313" key="4">
    <source>
        <dbReference type="Proteomes" id="UP001295423"/>
    </source>
</evidence>
<keyword evidence="2" id="KW-0812">Transmembrane</keyword>
<keyword evidence="2" id="KW-0472">Membrane</keyword>